<feature type="non-terminal residue" evidence="1">
    <location>
        <position position="1"/>
    </location>
</feature>
<accession>X1Q5A1</accession>
<proteinExistence type="predicted"/>
<name>X1Q5A1_9ZZZZ</name>
<evidence type="ECO:0000313" key="1">
    <source>
        <dbReference type="EMBL" id="GAI49916.1"/>
    </source>
</evidence>
<reference evidence="1" key="1">
    <citation type="journal article" date="2014" name="Front. Microbiol.">
        <title>High frequency of phylogenetically diverse reductive dehalogenase-homologous genes in deep subseafloor sedimentary metagenomes.</title>
        <authorList>
            <person name="Kawai M."/>
            <person name="Futagami T."/>
            <person name="Toyoda A."/>
            <person name="Takaki Y."/>
            <person name="Nishi S."/>
            <person name="Hori S."/>
            <person name="Arai W."/>
            <person name="Tsubouchi T."/>
            <person name="Morono Y."/>
            <person name="Uchiyama I."/>
            <person name="Ito T."/>
            <person name="Fujiyama A."/>
            <person name="Inagaki F."/>
            <person name="Takami H."/>
        </authorList>
    </citation>
    <scope>NUCLEOTIDE SEQUENCE</scope>
    <source>
        <strain evidence="1">Expedition CK06-06</strain>
    </source>
</reference>
<organism evidence="1">
    <name type="scientific">marine sediment metagenome</name>
    <dbReference type="NCBI Taxonomy" id="412755"/>
    <lineage>
        <taxon>unclassified sequences</taxon>
        <taxon>metagenomes</taxon>
        <taxon>ecological metagenomes</taxon>
    </lineage>
</organism>
<gene>
    <name evidence="1" type="ORF">S06H3_62632</name>
</gene>
<protein>
    <submittedName>
        <fullName evidence="1">Uncharacterized protein</fullName>
    </submittedName>
</protein>
<comment type="caution">
    <text evidence="1">The sequence shown here is derived from an EMBL/GenBank/DDBJ whole genome shotgun (WGS) entry which is preliminary data.</text>
</comment>
<dbReference type="AlphaFoldDB" id="X1Q5A1"/>
<sequence>SICNLILDDFGPAVIMKLETDKLNTIILEKIGETLFGNDVLLELDPEHLPRINGNLSVYSGIDKIFEVNLERKLFGFSELHNYSS</sequence>
<dbReference type="EMBL" id="BARV01041347">
    <property type="protein sequence ID" value="GAI49916.1"/>
    <property type="molecule type" value="Genomic_DNA"/>
</dbReference>